<gene>
    <name evidence="3" type="ORF">PCOAH_00022550</name>
</gene>
<evidence type="ECO:0000313" key="3">
    <source>
        <dbReference type="EMBL" id="ANQ07617.1"/>
    </source>
</evidence>
<dbReference type="Proteomes" id="UP000092716">
    <property type="component" value="Chromosome 8"/>
</dbReference>
<reference evidence="4" key="1">
    <citation type="submission" date="2016-06" db="EMBL/GenBank/DDBJ databases">
        <title>First high quality genome sequence of Plasmodium coatneyi using continuous long reads from single molecule, real-time sequencing.</title>
        <authorList>
            <person name="Chien J.-T."/>
            <person name="Pakala S.B."/>
            <person name="Geraldo J.A."/>
            <person name="Lapp S.A."/>
            <person name="Barnwell J.W."/>
            <person name="Kissinger J.C."/>
            <person name="Galinski M.R."/>
            <person name="Humphrey J.C."/>
        </authorList>
    </citation>
    <scope>NUCLEOTIDE SEQUENCE [LARGE SCALE GENOMIC DNA]</scope>
    <source>
        <strain evidence="4">Hackeri</strain>
    </source>
</reference>
<dbReference type="OrthoDB" id="261960at2759"/>
<proteinExistence type="predicted"/>
<evidence type="ECO:0000313" key="4">
    <source>
        <dbReference type="Proteomes" id="UP000092716"/>
    </source>
</evidence>
<accession>A0A1B1DYF5</accession>
<dbReference type="Pfam" id="PF08325">
    <property type="entry name" value="WLM"/>
    <property type="match status" value="1"/>
</dbReference>
<dbReference type="GeneID" id="30908981"/>
<dbReference type="AlphaFoldDB" id="A0A1B1DYF5"/>
<dbReference type="GO" id="GO:0006281">
    <property type="term" value="P:DNA repair"/>
    <property type="evidence" value="ECO:0007669"/>
    <property type="project" value="TreeGrafter"/>
</dbReference>
<sequence length="359" mass="40134">MNIKNLDDVKYRVHKIKVLDENDKKAKAVLTRAADQVMPIMRKMRFSVELLSEFLPRSPNLLGLNIVAKSEIKIRLRKKRGGELFHFNDIMGTLLHELAHIVHGGHDRSFYELLDKLVLEYNKLYTFGKIENQISGGKKAGGSDFRICNGSPKLMAAQAAEMRLLNNFMSKDGEILNVSLGSCLTPEQYDNLFKNRKERDDKICSISNDIIVIDSLVDPTNHDDGENGETSQNTKGDFKASNLLQRRNKNVFISNADCINEEKQTHAPTQDVCKKSFKIPGRNPKKRQAACEQGSEDKVITLPGSIGATPKNSGSDCVHIVKVKRDCSGVKKPENENGSTVSDNVGIKKSKKRKVIVLD</sequence>
<dbReference type="KEGG" id="pcot:PCOAH_00022550"/>
<keyword evidence="4" id="KW-1185">Reference proteome</keyword>
<feature type="domain" description="WLM" evidence="2">
    <location>
        <begin position="4"/>
        <end position="165"/>
    </location>
</feature>
<dbReference type="InterPro" id="IPR053000">
    <property type="entry name" value="WSS1-like_metalloprotease"/>
</dbReference>
<dbReference type="GO" id="GO:0005634">
    <property type="term" value="C:nucleus"/>
    <property type="evidence" value="ECO:0007669"/>
    <property type="project" value="TreeGrafter"/>
</dbReference>
<dbReference type="PANTHER" id="PTHR46622">
    <property type="entry name" value="DNA-DEPENDENT METALLOPROTEASE WSS1"/>
    <property type="match status" value="1"/>
</dbReference>
<evidence type="ECO:0000259" key="2">
    <source>
        <dbReference type="PROSITE" id="PS51397"/>
    </source>
</evidence>
<evidence type="ECO:0000256" key="1">
    <source>
        <dbReference type="SAM" id="MobiDB-lite"/>
    </source>
</evidence>
<dbReference type="InterPro" id="IPR013536">
    <property type="entry name" value="WLM_dom"/>
</dbReference>
<dbReference type="PANTHER" id="PTHR46622:SF1">
    <property type="entry name" value="DNA-DEPENDENT METALLOPROTEASE WSS1"/>
    <property type="match status" value="1"/>
</dbReference>
<feature type="region of interest" description="Disordered" evidence="1">
    <location>
        <begin position="218"/>
        <end position="237"/>
    </location>
</feature>
<dbReference type="RefSeq" id="XP_019914312.1">
    <property type="nucleotide sequence ID" value="XM_020059062.1"/>
</dbReference>
<name>A0A1B1DYF5_9APIC</name>
<protein>
    <submittedName>
        <fullName evidence="3">Metallopeptidase</fullName>
    </submittedName>
</protein>
<dbReference type="VEuPathDB" id="PlasmoDB:PCOAH_00022550"/>
<dbReference type="PROSITE" id="PS51397">
    <property type="entry name" value="WLM"/>
    <property type="match status" value="1"/>
</dbReference>
<organism evidence="3 4">
    <name type="scientific">Plasmodium coatneyi</name>
    <dbReference type="NCBI Taxonomy" id="208452"/>
    <lineage>
        <taxon>Eukaryota</taxon>
        <taxon>Sar</taxon>
        <taxon>Alveolata</taxon>
        <taxon>Apicomplexa</taxon>
        <taxon>Aconoidasida</taxon>
        <taxon>Haemosporida</taxon>
        <taxon>Plasmodiidae</taxon>
        <taxon>Plasmodium</taxon>
    </lineage>
</organism>
<dbReference type="EMBL" id="CP016246">
    <property type="protein sequence ID" value="ANQ07617.1"/>
    <property type="molecule type" value="Genomic_DNA"/>
</dbReference>
<dbReference type="GO" id="GO:0008237">
    <property type="term" value="F:metallopeptidase activity"/>
    <property type="evidence" value="ECO:0007669"/>
    <property type="project" value="TreeGrafter"/>
</dbReference>